<organism evidence="16">
    <name type="scientific">Homalodisca liturata</name>
    <dbReference type="NCBI Taxonomy" id="320908"/>
    <lineage>
        <taxon>Eukaryota</taxon>
        <taxon>Metazoa</taxon>
        <taxon>Ecdysozoa</taxon>
        <taxon>Arthropoda</taxon>
        <taxon>Hexapoda</taxon>
        <taxon>Insecta</taxon>
        <taxon>Pterygota</taxon>
        <taxon>Neoptera</taxon>
        <taxon>Paraneoptera</taxon>
        <taxon>Hemiptera</taxon>
        <taxon>Auchenorrhyncha</taxon>
        <taxon>Membracoidea</taxon>
        <taxon>Cicadellidae</taxon>
        <taxon>Cicadellinae</taxon>
        <taxon>Proconiini</taxon>
        <taxon>Homalodisca</taxon>
    </lineage>
</organism>
<dbReference type="InterPro" id="IPR002452">
    <property type="entry name" value="Alpha_tubulin"/>
</dbReference>
<keyword evidence="5 13" id="KW-0493">Microtubule</keyword>
<dbReference type="InterPro" id="IPR018316">
    <property type="entry name" value="Tubulin/FtsZ_2-layer-sand-dom"/>
</dbReference>
<dbReference type="SUPFAM" id="SSF55307">
    <property type="entry name" value="Tubulin C-terminal domain-like"/>
    <property type="match status" value="1"/>
</dbReference>
<dbReference type="AlphaFoldDB" id="A0A1B6JLG4"/>
<comment type="catalytic activity">
    <reaction evidence="12">
        <text>GTP + H2O = GDP + phosphate + H(+)</text>
        <dbReference type="Rhea" id="RHEA:19669"/>
        <dbReference type="ChEBI" id="CHEBI:15377"/>
        <dbReference type="ChEBI" id="CHEBI:15378"/>
        <dbReference type="ChEBI" id="CHEBI:37565"/>
        <dbReference type="ChEBI" id="CHEBI:43474"/>
        <dbReference type="ChEBI" id="CHEBI:58189"/>
    </reaction>
    <physiologicalReaction direction="left-to-right" evidence="12">
        <dbReference type="Rhea" id="RHEA:19670"/>
    </physiologicalReaction>
</comment>
<dbReference type="GO" id="GO:0046872">
    <property type="term" value="F:metal ion binding"/>
    <property type="evidence" value="ECO:0007669"/>
    <property type="project" value="UniProtKB-KW"/>
</dbReference>
<reference evidence="16" key="1">
    <citation type="submission" date="2015-11" db="EMBL/GenBank/DDBJ databases">
        <title>De novo transcriptome assembly of four potential Pierce s Disease insect vectors from Arizona vineyards.</title>
        <authorList>
            <person name="Tassone E.E."/>
        </authorList>
    </citation>
    <scope>NUCLEOTIDE SEQUENCE</scope>
</reference>
<keyword evidence="10 13" id="KW-0342">GTP-binding</keyword>
<evidence type="ECO:0000256" key="5">
    <source>
        <dbReference type="ARBA" id="ARBA00022701"/>
    </source>
</evidence>
<feature type="domain" description="Tubulin/FtsZ GTPase" evidence="15">
    <location>
        <begin position="90"/>
        <end position="287"/>
    </location>
</feature>
<dbReference type="PANTHER" id="PTHR11588">
    <property type="entry name" value="TUBULIN"/>
    <property type="match status" value="1"/>
</dbReference>
<dbReference type="PRINTS" id="PR01162">
    <property type="entry name" value="ALPHATUBULIN"/>
</dbReference>
<dbReference type="Pfam" id="PF03953">
    <property type="entry name" value="Tubulin_C"/>
    <property type="match status" value="1"/>
</dbReference>
<comment type="similarity">
    <text evidence="3 13">Belongs to the tubulin family.</text>
</comment>
<comment type="subcellular location">
    <subcellularLocation>
        <location evidence="2">Cytoplasm</location>
        <location evidence="2">Cytoskeleton</location>
    </subcellularLocation>
</comment>
<evidence type="ECO:0000256" key="4">
    <source>
        <dbReference type="ARBA" id="ARBA00022490"/>
    </source>
</evidence>
<comment type="subunit">
    <text evidence="13">Dimer of alpha and beta chains. A typical microtubule is a hollow water-filled tube with an outer diameter of 25 nm and an inner diameter of 15 nM. Alpha-beta heterodimers associate head-to-tail to form protofilaments running lengthwise along the microtubule wall with the beta-tubulin subunit facing the microtubule plus end conferring a structural polarity. Microtubules usually have 13 protofilaments but different protofilament numbers can be found in some organisms and specialized cells.</text>
</comment>
<keyword evidence="8" id="KW-0378">Hydrolase</keyword>
<evidence type="ECO:0000256" key="9">
    <source>
        <dbReference type="ARBA" id="ARBA00022842"/>
    </source>
</evidence>
<dbReference type="SUPFAM" id="SSF52490">
    <property type="entry name" value="Tubulin nucleotide-binding domain-like"/>
    <property type="match status" value="1"/>
</dbReference>
<comment type="cofactor">
    <cofactor evidence="1">
        <name>Mg(2+)</name>
        <dbReference type="ChEBI" id="CHEBI:18420"/>
    </cofactor>
</comment>
<keyword evidence="6" id="KW-0479">Metal-binding</keyword>
<evidence type="ECO:0000313" key="16">
    <source>
        <dbReference type="EMBL" id="JAT00107.1"/>
    </source>
</evidence>
<evidence type="ECO:0000256" key="7">
    <source>
        <dbReference type="ARBA" id="ARBA00022741"/>
    </source>
</evidence>
<evidence type="ECO:0000256" key="1">
    <source>
        <dbReference type="ARBA" id="ARBA00001946"/>
    </source>
</evidence>
<proteinExistence type="inferred from homology"/>
<dbReference type="InterPro" id="IPR003008">
    <property type="entry name" value="Tubulin_FtsZ_GTPase"/>
</dbReference>
<evidence type="ECO:0000256" key="12">
    <source>
        <dbReference type="ARBA" id="ARBA00049117"/>
    </source>
</evidence>
<feature type="region of interest" description="Disordered" evidence="14">
    <location>
        <begin position="1"/>
        <end position="31"/>
    </location>
</feature>
<sequence length="376" mass="41956">MEFQSRYTQVGDADQMENRPMPSYSSQTLHQGERVSSYNKRECISIHVGQAGVQMANACWELYCMEHGISKDGYLCEEDAQCSGALTPGCDSFFSVTEGRRYVPRAILVDLEPTVIDQVRRGPYRQLFHPEQLVNAKEDAANNYARCYNSIGLPVLEQVLNRIGKITEGCDGLQGFFIFHSLGGGTGSGLTALLLHALSIDYPKKSRLQFLVYPSPKVSSAVVEPYNCVLTTHACMEFADCSFIVDNEALYDICTKKLDIDRPSFVNLNRIIGQVVSSVTVSLRFDGALNVDMNEFQTNLVPYPRIHFPLTSYAPLLSRGKSFHEHLTVNDITASCFDMSNQLVRCDPRQGKYMACCLLYRGDVAPKDVNYSIAVV</sequence>
<protein>
    <recommendedName>
        <fullName evidence="13">Tubulin alpha chain</fullName>
    </recommendedName>
</protein>
<dbReference type="FunFam" id="3.40.50.1440:FF:000007">
    <property type="entry name" value="Tubulin alpha chain"/>
    <property type="match status" value="1"/>
</dbReference>
<dbReference type="InterPro" id="IPR000217">
    <property type="entry name" value="Tubulin"/>
</dbReference>
<dbReference type="CDD" id="cd02186">
    <property type="entry name" value="alpha_tubulin"/>
    <property type="match status" value="1"/>
</dbReference>
<dbReference type="GO" id="GO:0005874">
    <property type="term" value="C:microtubule"/>
    <property type="evidence" value="ECO:0007669"/>
    <property type="project" value="UniProtKB-KW"/>
</dbReference>
<comment type="function">
    <text evidence="13">Tubulin is the major constituent of microtubules, a cylinder consisting of laterally associated linear protofilaments composed of alpha- and beta-tubulin heterodimers. Microtubules grow by the addition of GTP-tubulin dimers to the microtubule end, where a stabilizing cap forms. Below the cap, tubulin dimers are in GDP-bound state, owing to GTPase activity of alpha-tubulin.</text>
</comment>
<keyword evidence="9" id="KW-0460">Magnesium</keyword>
<dbReference type="SMART" id="SM00864">
    <property type="entry name" value="Tubulin"/>
    <property type="match status" value="1"/>
</dbReference>
<dbReference type="InterPro" id="IPR037103">
    <property type="entry name" value="Tubulin/FtsZ-like_C"/>
</dbReference>
<dbReference type="GO" id="GO:0005525">
    <property type="term" value="F:GTP binding"/>
    <property type="evidence" value="ECO:0007669"/>
    <property type="project" value="UniProtKB-UniRule"/>
</dbReference>
<evidence type="ECO:0000256" key="8">
    <source>
        <dbReference type="ARBA" id="ARBA00022801"/>
    </source>
</evidence>
<evidence type="ECO:0000256" key="10">
    <source>
        <dbReference type="ARBA" id="ARBA00023134"/>
    </source>
</evidence>
<dbReference type="EMBL" id="GECU01007600">
    <property type="protein sequence ID" value="JAT00107.1"/>
    <property type="molecule type" value="Transcribed_RNA"/>
</dbReference>
<dbReference type="GO" id="GO:0007017">
    <property type="term" value="P:microtubule-based process"/>
    <property type="evidence" value="ECO:0007669"/>
    <property type="project" value="InterPro"/>
</dbReference>
<dbReference type="InterPro" id="IPR017975">
    <property type="entry name" value="Tubulin_CS"/>
</dbReference>
<dbReference type="Gene3D" id="3.40.50.1440">
    <property type="entry name" value="Tubulin/FtsZ, GTPase domain"/>
    <property type="match status" value="1"/>
</dbReference>
<dbReference type="GO" id="GO:0005200">
    <property type="term" value="F:structural constituent of cytoskeleton"/>
    <property type="evidence" value="ECO:0007669"/>
    <property type="project" value="InterPro"/>
</dbReference>
<evidence type="ECO:0000256" key="14">
    <source>
        <dbReference type="SAM" id="MobiDB-lite"/>
    </source>
</evidence>
<dbReference type="GO" id="GO:0016787">
    <property type="term" value="F:hydrolase activity"/>
    <property type="evidence" value="ECO:0007669"/>
    <property type="project" value="UniProtKB-KW"/>
</dbReference>
<dbReference type="Gene3D" id="3.30.1330.20">
    <property type="entry name" value="Tubulin/FtsZ, C-terminal domain"/>
    <property type="match status" value="1"/>
</dbReference>
<keyword evidence="7 13" id="KW-0547">Nucleotide-binding</keyword>
<evidence type="ECO:0000256" key="2">
    <source>
        <dbReference type="ARBA" id="ARBA00004245"/>
    </source>
</evidence>
<keyword evidence="11" id="KW-0206">Cytoskeleton</keyword>
<evidence type="ECO:0000256" key="6">
    <source>
        <dbReference type="ARBA" id="ARBA00022723"/>
    </source>
</evidence>
<keyword evidence="4" id="KW-0963">Cytoplasm</keyword>
<dbReference type="Pfam" id="PF00091">
    <property type="entry name" value="Tubulin"/>
    <property type="match status" value="1"/>
</dbReference>
<name>A0A1B6JLG4_9HEMI</name>
<evidence type="ECO:0000256" key="3">
    <source>
        <dbReference type="ARBA" id="ARBA00009636"/>
    </source>
</evidence>
<dbReference type="InterPro" id="IPR008280">
    <property type="entry name" value="Tub_FtsZ_C"/>
</dbReference>
<evidence type="ECO:0000256" key="13">
    <source>
        <dbReference type="RuleBase" id="RU000352"/>
    </source>
</evidence>
<dbReference type="PROSITE" id="PS00227">
    <property type="entry name" value="TUBULIN"/>
    <property type="match status" value="1"/>
</dbReference>
<feature type="non-terminal residue" evidence="16">
    <location>
        <position position="376"/>
    </location>
</feature>
<dbReference type="PRINTS" id="PR01161">
    <property type="entry name" value="TUBULIN"/>
</dbReference>
<accession>A0A1B6JLG4</accession>
<evidence type="ECO:0000256" key="11">
    <source>
        <dbReference type="ARBA" id="ARBA00023212"/>
    </source>
</evidence>
<dbReference type="InterPro" id="IPR036525">
    <property type="entry name" value="Tubulin/FtsZ_GTPase_sf"/>
</dbReference>
<gene>
    <name evidence="16" type="ORF">g.15101</name>
</gene>
<evidence type="ECO:0000259" key="15">
    <source>
        <dbReference type="SMART" id="SM00864"/>
    </source>
</evidence>